<evidence type="ECO:0000256" key="3">
    <source>
        <dbReference type="ARBA" id="ARBA00038502"/>
    </source>
</evidence>
<dbReference type="InterPro" id="IPR016181">
    <property type="entry name" value="Acyl_CoA_acyltransferase"/>
</dbReference>
<evidence type="ECO:0000313" key="6">
    <source>
        <dbReference type="Proteomes" id="UP000567885"/>
    </source>
</evidence>
<dbReference type="Proteomes" id="UP000567885">
    <property type="component" value="Unassembled WGS sequence"/>
</dbReference>
<protein>
    <submittedName>
        <fullName evidence="5">GNAT family acetyltransferase acetyltransferase</fullName>
    </submittedName>
</protein>
<evidence type="ECO:0000313" key="5">
    <source>
        <dbReference type="EMBL" id="KAF5660863.1"/>
    </source>
</evidence>
<comment type="similarity">
    <text evidence="3">Belongs to the acetyltransferase family. RimJ subfamily.</text>
</comment>
<accession>A0A8H5T105</accession>
<keyword evidence="2" id="KW-0012">Acyltransferase</keyword>
<name>A0A8H5T105_FUSHE</name>
<dbReference type="SUPFAM" id="SSF55729">
    <property type="entry name" value="Acyl-CoA N-acyltransferases (Nat)"/>
    <property type="match status" value="1"/>
</dbReference>
<organism evidence="5 6">
    <name type="scientific">Fusarium heterosporum</name>
    <dbReference type="NCBI Taxonomy" id="42747"/>
    <lineage>
        <taxon>Eukaryota</taxon>
        <taxon>Fungi</taxon>
        <taxon>Dikarya</taxon>
        <taxon>Ascomycota</taxon>
        <taxon>Pezizomycotina</taxon>
        <taxon>Sordariomycetes</taxon>
        <taxon>Hypocreomycetidae</taxon>
        <taxon>Hypocreales</taxon>
        <taxon>Nectriaceae</taxon>
        <taxon>Fusarium</taxon>
        <taxon>Fusarium heterosporum species complex</taxon>
    </lineage>
</organism>
<dbReference type="Pfam" id="PF13302">
    <property type="entry name" value="Acetyltransf_3"/>
    <property type="match status" value="1"/>
</dbReference>
<dbReference type="PANTHER" id="PTHR43792:SF8">
    <property type="entry name" value="[RIBOSOMAL PROTEIN US5]-ALANINE N-ACETYLTRANSFERASE"/>
    <property type="match status" value="1"/>
</dbReference>
<dbReference type="Gene3D" id="3.40.630.30">
    <property type="match status" value="1"/>
</dbReference>
<keyword evidence="6" id="KW-1185">Reference proteome</keyword>
<sequence>MDAESFANAYSSKRLVYRGIENNDKDIEYLFKHHETDPVNTVLAGPSLLRPRNRKAAEAFLTDLQKCSFSVMICLSPSEAKAQNIESCDPVPIGFALLGWGGTPAGHEHHRNTSLGINLSGPFNNKGYGSEAINWVLDWAFRFGGYHRVALGTYEFNKRAQHVYTKLGFREEGREREALYLDRKWYDVINYGMLESEWAALRGLE</sequence>
<dbReference type="AlphaFoldDB" id="A0A8H5T105"/>
<evidence type="ECO:0000256" key="2">
    <source>
        <dbReference type="ARBA" id="ARBA00023315"/>
    </source>
</evidence>
<dbReference type="GO" id="GO:0016747">
    <property type="term" value="F:acyltransferase activity, transferring groups other than amino-acyl groups"/>
    <property type="evidence" value="ECO:0007669"/>
    <property type="project" value="InterPro"/>
</dbReference>
<evidence type="ECO:0000259" key="4">
    <source>
        <dbReference type="PROSITE" id="PS51186"/>
    </source>
</evidence>
<evidence type="ECO:0000256" key="1">
    <source>
        <dbReference type="ARBA" id="ARBA00022679"/>
    </source>
</evidence>
<dbReference type="PANTHER" id="PTHR43792">
    <property type="entry name" value="GNAT FAMILY, PUTATIVE (AFU_ORTHOLOGUE AFUA_3G00765)-RELATED-RELATED"/>
    <property type="match status" value="1"/>
</dbReference>
<dbReference type="EMBL" id="JAAGWQ010000188">
    <property type="protein sequence ID" value="KAF5660863.1"/>
    <property type="molecule type" value="Genomic_DNA"/>
</dbReference>
<comment type="caution">
    <text evidence="5">The sequence shown here is derived from an EMBL/GenBank/DDBJ whole genome shotgun (WGS) entry which is preliminary data.</text>
</comment>
<dbReference type="OrthoDB" id="64477at2759"/>
<dbReference type="PROSITE" id="PS51186">
    <property type="entry name" value="GNAT"/>
    <property type="match status" value="1"/>
</dbReference>
<gene>
    <name evidence="5" type="ORF">FHETE_8714</name>
</gene>
<reference evidence="5 6" key="1">
    <citation type="submission" date="2020-05" db="EMBL/GenBank/DDBJ databases">
        <title>Identification and distribution of gene clusters putatively required for synthesis of sphingolipid metabolism inhibitors in phylogenetically diverse species of the filamentous fungus Fusarium.</title>
        <authorList>
            <person name="Kim H.-S."/>
            <person name="Busman M."/>
            <person name="Brown D.W."/>
            <person name="Divon H."/>
            <person name="Uhlig S."/>
            <person name="Proctor R.H."/>
        </authorList>
    </citation>
    <scope>NUCLEOTIDE SEQUENCE [LARGE SCALE GENOMIC DNA]</scope>
    <source>
        <strain evidence="5 6">NRRL 20693</strain>
    </source>
</reference>
<feature type="domain" description="N-acetyltransferase" evidence="4">
    <location>
        <begin position="47"/>
        <end position="187"/>
    </location>
</feature>
<proteinExistence type="inferred from homology"/>
<dbReference type="InterPro" id="IPR000182">
    <property type="entry name" value="GNAT_dom"/>
</dbReference>
<dbReference type="InterPro" id="IPR051531">
    <property type="entry name" value="N-acetyltransferase"/>
</dbReference>
<keyword evidence="1 5" id="KW-0808">Transferase</keyword>